<gene>
    <name evidence="3" type="ORF">LTRI10_LOCUS52309</name>
</gene>
<dbReference type="CDD" id="cd06222">
    <property type="entry name" value="RNase_H_like"/>
    <property type="match status" value="1"/>
</dbReference>
<dbReference type="Pfam" id="PF13966">
    <property type="entry name" value="zf-RVT"/>
    <property type="match status" value="1"/>
</dbReference>
<dbReference type="InterPro" id="IPR000477">
    <property type="entry name" value="RT_dom"/>
</dbReference>
<dbReference type="Pfam" id="PF00078">
    <property type="entry name" value="RVT_1"/>
    <property type="match status" value="1"/>
</dbReference>
<protein>
    <submittedName>
        <fullName evidence="3">Uncharacterized protein</fullName>
    </submittedName>
</protein>
<dbReference type="EMBL" id="OZ034822">
    <property type="protein sequence ID" value="CAL1413056.1"/>
    <property type="molecule type" value="Genomic_DNA"/>
</dbReference>
<dbReference type="InterPro" id="IPR036397">
    <property type="entry name" value="RNaseH_sf"/>
</dbReference>
<accession>A0AAV2GRH8</accession>
<dbReference type="InterPro" id="IPR043502">
    <property type="entry name" value="DNA/RNA_pol_sf"/>
</dbReference>
<dbReference type="PANTHER" id="PTHR33116:SF70">
    <property type="entry name" value="NON-LTR RETROELEMENT REVERSE TRANSCRIPTASE-LIKE PROTEIN"/>
    <property type="match status" value="1"/>
</dbReference>
<organism evidence="3 4">
    <name type="scientific">Linum trigynum</name>
    <dbReference type="NCBI Taxonomy" id="586398"/>
    <lineage>
        <taxon>Eukaryota</taxon>
        <taxon>Viridiplantae</taxon>
        <taxon>Streptophyta</taxon>
        <taxon>Embryophyta</taxon>
        <taxon>Tracheophyta</taxon>
        <taxon>Spermatophyta</taxon>
        <taxon>Magnoliopsida</taxon>
        <taxon>eudicotyledons</taxon>
        <taxon>Gunneridae</taxon>
        <taxon>Pentapetalae</taxon>
        <taxon>rosids</taxon>
        <taxon>fabids</taxon>
        <taxon>Malpighiales</taxon>
        <taxon>Linaceae</taxon>
        <taxon>Linum</taxon>
    </lineage>
</organism>
<dbReference type="InterPro" id="IPR026960">
    <property type="entry name" value="RVT-Znf"/>
</dbReference>
<dbReference type="PROSITE" id="PS50879">
    <property type="entry name" value="RNASE_H_1"/>
    <property type="match status" value="1"/>
</dbReference>
<dbReference type="Gene3D" id="3.30.420.10">
    <property type="entry name" value="Ribonuclease H-like superfamily/Ribonuclease H"/>
    <property type="match status" value="1"/>
</dbReference>
<dbReference type="GO" id="GO:0003676">
    <property type="term" value="F:nucleic acid binding"/>
    <property type="evidence" value="ECO:0007669"/>
    <property type="project" value="InterPro"/>
</dbReference>
<dbReference type="InterPro" id="IPR002156">
    <property type="entry name" value="RNaseH_domain"/>
</dbReference>
<dbReference type="CDD" id="cd01650">
    <property type="entry name" value="RT_nLTR_like"/>
    <property type="match status" value="1"/>
</dbReference>
<sequence length="807" mass="91907">MAKKNGKKGVMLLKVDLAKAYDRIDWGFLENTLKAAGIPDICLSMIMECVTSMEMQVLWNGGETASFKPTRGLRQGCPLSPYLFTLCIERLSHCIMNEVKSKCWKPVKIAPHCPELSHLFFADDLVLFAEASCKQADIIMRCVDSFCHASGELISKNKSRVFFSKNTRTCDRQNICARLGIQSTPDLGRYLGVPVLHGRLSKVTFRYILENMDRRLSLWKARTLSLAGRVTLAMSVLNAIPSYAMQTSFLPLSICDAIDQKIRSFVWGSSEGKRKVHLISWDKVCKPKNQGGLGLRSARNMNLAYMVKLAWNLFNNEEDLWVKVLQGKYFHHKDGRIHKMKKSNHSSLWKGIVKAMPFMKQATLWSPRDGETTGFWTQPWVANGLILQDFASSELSEEEQNASVASWVDDSGEWDWERLRRYLPDSLINLIAGIEAPRAGSGEDKTVWGIEKDGRFRLKSAYSMVAGELESSPVQLWKDLWSWKGPSRIKHFLWLASHERLMTNTERERRKMTENKACNHCTTSEETTEHILRGCSKASSIWRHFHDKLVENDNTMDFRNWLNRNLKEQGRGIDFGIVCWSLWKQRNEEVMDGKTFSEAGLISRINAWININKQATSNVQKSLLPMKQSKSAREIAWKPPREGWIQVQTDGSVIQPSGRAAAGGLLRDHLGRCLGAFSSNLGACSITRAELRAAVEGLEMAWKLGHRRVELNLDSTTALNIIKNRDQTDHCHGAIADYFGELLSREWNVEMKHIFRECNFAADFLANKGHSLSFGSHLFNVSDPNLCYWLFYDNMGISRCREVNEMI</sequence>
<evidence type="ECO:0000313" key="4">
    <source>
        <dbReference type="Proteomes" id="UP001497516"/>
    </source>
</evidence>
<dbReference type="Proteomes" id="UP001497516">
    <property type="component" value="Chromosome 9"/>
</dbReference>
<feature type="domain" description="Reverse transcriptase" evidence="1">
    <location>
        <begin position="1"/>
        <end position="195"/>
    </location>
</feature>
<proteinExistence type="predicted"/>
<evidence type="ECO:0000259" key="2">
    <source>
        <dbReference type="PROSITE" id="PS50879"/>
    </source>
</evidence>
<dbReference type="SUPFAM" id="SSF56672">
    <property type="entry name" value="DNA/RNA polymerases"/>
    <property type="match status" value="1"/>
</dbReference>
<dbReference type="PANTHER" id="PTHR33116">
    <property type="entry name" value="REVERSE TRANSCRIPTASE ZINC-BINDING DOMAIN-CONTAINING PROTEIN-RELATED-RELATED"/>
    <property type="match status" value="1"/>
</dbReference>
<dbReference type="InterPro" id="IPR012337">
    <property type="entry name" value="RNaseH-like_sf"/>
</dbReference>
<evidence type="ECO:0000313" key="3">
    <source>
        <dbReference type="EMBL" id="CAL1413056.1"/>
    </source>
</evidence>
<dbReference type="InterPro" id="IPR044730">
    <property type="entry name" value="RNase_H-like_dom_plant"/>
</dbReference>
<dbReference type="Pfam" id="PF13456">
    <property type="entry name" value="RVT_3"/>
    <property type="match status" value="1"/>
</dbReference>
<dbReference type="SUPFAM" id="SSF53098">
    <property type="entry name" value="Ribonuclease H-like"/>
    <property type="match status" value="1"/>
</dbReference>
<dbReference type="GO" id="GO:0004523">
    <property type="term" value="F:RNA-DNA hybrid ribonuclease activity"/>
    <property type="evidence" value="ECO:0007669"/>
    <property type="project" value="InterPro"/>
</dbReference>
<feature type="domain" description="RNase H type-1" evidence="2">
    <location>
        <begin position="641"/>
        <end position="771"/>
    </location>
</feature>
<keyword evidence="4" id="KW-1185">Reference proteome</keyword>
<dbReference type="AlphaFoldDB" id="A0AAV2GRH8"/>
<dbReference type="PROSITE" id="PS50878">
    <property type="entry name" value="RT_POL"/>
    <property type="match status" value="1"/>
</dbReference>
<evidence type="ECO:0000259" key="1">
    <source>
        <dbReference type="PROSITE" id="PS50878"/>
    </source>
</evidence>
<name>A0AAV2GRH8_9ROSI</name>
<reference evidence="3 4" key="1">
    <citation type="submission" date="2024-04" db="EMBL/GenBank/DDBJ databases">
        <authorList>
            <person name="Fracassetti M."/>
        </authorList>
    </citation>
    <scope>NUCLEOTIDE SEQUENCE [LARGE SCALE GENOMIC DNA]</scope>
</reference>